<dbReference type="Pfam" id="PF08738">
    <property type="entry name" value="Gon7"/>
    <property type="match status" value="1"/>
</dbReference>
<comment type="subcellular location">
    <subcellularLocation>
        <location evidence="2">Chromosome</location>
        <location evidence="2">Telomere</location>
    </subcellularLocation>
    <subcellularLocation>
        <location evidence="1">Nucleus</location>
    </subcellularLocation>
</comment>
<evidence type="ECO:0000256" key="2">
    <source>
        <dbReference type="ARBA" id="ARBA00004574"/>
    </source>
</evidence>
<keyword evidence="6" id="KW-0158">Chromosome</keyword>
<name>A0A9N9AS94_9GLOM</name>
<sequence>MSISATYSKDEIVDKEFQYPPEAEGDEKKKLGTLRNNLLSLQNDINTHLTSLLKATGVEDIRINFNHLETLNHRAISKSVVSPPAVLKIGRS</sequence>
<keyword evidence="8" id="KW-0779">Telomere</keyword>
<protein>
    <recommendedName>
        <fullName evidence="5">EKC/KEOPS complex subunit GON7</fullName>
    </recommendedName>
</protein>
<dbReference type="Proteomes" id="UP000789572">
    <property type="component" value="Unassembled WGS sequence"/>
</dbReference>
<keyword evidence="11" id="KW-0804">Transcription</keyword>
<evidence type="ECO:0000256" key="12">
    <source>
        <dbReference type="ARBA" id="ARBA00023242"/>
    </source>
</evidence>
<gene>
    <name evidence="14" type="ORF">POCULU_LOCUS4403</name>
</gene>
<keyword evidence="9" id="KW-0805">Transcription regulation</keyword>
<evidence type="ECO:0000313" key="15">
    <source>
        <dbReference type="Proteomes" id="UP000789572"/>
    </source>
</evidence>
<evidence type="ECO:0000256" key="10">
    <source>
        <dbReference type="ARBA" id="ARBA00023159"/>
    </source>
</evidence>
<dbReference type="GO" id="GO:0005634">
    <property type="term" value="C:nucleus"/>
    <property type="evidence" value="ECO:0007669"/>
    <property type="project" value="UniProtKB-SubCell"/>
</dbReference>
<accession>A0A9N9AS94</accession>
<keyword evidence="12" id="KW-0539">Nucleus</keyword>
<reference evidence="14" key="1">
    <citation type="submission" date="2021-06" db="EMBL/GenBank/DDBJ databases">
        <authorList>
            <person name="Kallberg Y."/>
            <person name="Tangrot J."/>
            <person name="Rosling A."/>
        </authorList>
    </citation>
    <scope>NUCLEOTIDE SEQUENCE</scope>
    <source>
        <strain evidence="14">IA702</strain>
    </source>
</reference>
<comment type="caution">
    <text evidence="14">The sequence shown here is derived from an EMBL/GenBank/DDBJ whole genome shotgun (WGS) entry which is preliminary data.</text>
</comment>
<evidence type="ECO:0000256" key="6">
    <source>
        <dbReference type="ARBA" id="ARBA00022454"/>
    </source>
</evidence>
<evidence type="ECO:0000256" key="9">
    <source>
        <dbReference type="ARBA" id="ARBA00023015"/>
    </source>
</evidence>
<evidence type="ECO:0000256" key="3">
    <source>
        <dbReference type="ARBA" id="ARBA00008529"/>
    </source>
</evidence>
<evidence type="ECO:0000256" key="8">
    <source>
        <dbReference type="ARBA" id="ARBA00022895"/>
    </source>
</evidence>
<proteinExistence type="inferred from homology"/>
<dbReference type="OrthoDB" id="10362853at2759"/>
<evidence type="ECO:0000256" key="13">
    <source>
        <dbReference type="ARBA" id="ARBA00025393"/>
    </source>
</evidence>
<comment type="subunit">
    <text evidence="4">Component of the EKC/KEOPS complex composed of at least BUD32, CGI121, GON7, KAE1 and PCC1; the whole complex dimerizes.</text>
</comment>
<comment type="function">
    <text evidence="13">Component of the EKC/KEOPS complex that is required for the formation of a threonylcarbamoyl group on adenosine at position 37 (t(6)A37) in tRNAs that read codons beginning with adenine. The complex is probably involved in the transfer of the threonylcarbamoyl moiety of threonylcarbamoyl-AMP (TC-AMP) to the N6 group of A37. GON7 likely plays a supporting role to the catalytic subunit KAE1 in the complex. The EKC/KEOPS complex also promotes both telomere uncapping and telomere elongation. The complex is required for efficient recruitment of transcriptional coactivators.</text>
</comment>
<organism evidence="14 15">
    <name type="scientific">Paraglomus occultum</name>
    <dbReference type="NCBI Taxonomy" id="144539"/>
    <lineage>
        <taxon>Eukaryota</taxon>
        <taxon>Fungi</taxon>
        <taxon>Fungi incertae sedis</taxon>
        <taxon>Mucoromycota</taxon>
        <taxon>Glomeromycotina</taxon>
        <taxon>Glomeromycetes</taxon>
        <taxon>Paraglomerales</taxon>
        <taxon>Paraglomeraceae</taxon>
        <taxon>Paraglomus</taxon>
    </lineage>
</organism>
<comment type="similarity">
    <text evidence="3">Belongs to the GON7 family.</text>
</comment>
<evidence type="ECO:0000256" key="11">
    <source>
        <dbReference type="ARBA" id="ARBA00023163"/>
    </source>
</evidence>
<evidence type="ECO:0000256" key="5">
    <source>
        <dbReference type="ARBA" id="ARBA00019746"/>
    </source>
</evidence>
<dbReference type="GO" id="GO:0008033">
    <property type="term" value="P:tRNA processing"/>
    <property type="evidence" value="ECO:0007669"/>
    <property type="project" value="UniProtKB-KW"/>
</dbReference>
<keyword evidence="10" id="KW-0010">Activator</keyword>
<keyword evidence="7" id="KW-0819">tRNA processing</keyword>
<evidence type="ECO:0000313" key="14">
    <source>
        <dbReference type="EMBL" id="CAG8538249.1"/>
    </source>
</evidence>
<evidence type="ECO:0000256" key="7">
    <source>
        <dbReference type="ARBA" id="ARBA00022694"/>
    </source>
</evidence>
<dbReference type="AlphaFoldDB" id="A0A9N9AS94"/>
<evidence type="ECO:0000256" key="1">
    <source>
        <dbReference type="ARBA" id="ARBA00004123"/>
    </source>
</evidence>
<dbReference type="InterPro" id="IPR014849">
    <property type="entry name" value="EKC/KEOPS_Gon7"/>
</dbReference>
<dbReference type="EMBL" id="CAJVPJ010000568">
    <property type="protein sequence ID" value="CAG8538249.1"/>
    <property type="molecule type" value="Genomic_DNA"/>
</dbReference>
<evidence type="ECO:0000256" key="4">
    <source>
        <dbReference type="ARBA" id="ARBA00011534"/>
    </source>
</evidence>
<keyword evidence="15" id="KW-1185">Reference proteome</keyword>
<dbReference type="GO" id="GO:0000781">
    <property type="term" value="C:chromosome, telomeric region"/>
    <property type="evidence" value="ECO:0007669"/>
    <property type="project" value="UniProtKB-SubCell"/>
</dbReference>